<dbReference type="InterPro" id="IPR037523">
    <property type="entry name" value="VOC_core"/>
</dbReference>
<dbReference type="Proteomes" id="UP000243053">
    <property type="component" value="Unassembled WGS sequence"/>
</dbReference>
<feature type="signal peptide" evidence="1">
    <location>
        <begin position="1"/>
        <end position="24"/>
    </location>
</feature>
<dbReference type="Gene3D" id="3.10.180.10">
    <property type="entry name" value="2,3-Dihydroxybiphenyl 1,2-Dioxygenase, domain 1"/>
    <property type="match status" value="2"/>
</dbReference>
<evidence type="ECO:0000256" key="1">
    <source>
        <dbReference type="SAM" id="SignalP"/>
    </source>
</evidence>
<dbReference type="CDD" id="cd07247">
    <property type="entry name" value="SgaA_N_like"/>
    <property type="match status" value="1"/>
</dbReference>
<dbReference type="PANTHER" id="PTHR33993">
    <property type="entry name" value="GLYOXALASE-RELATED"/>
    <property type="match status" value="1"/>
</dbReference>
<dbReference type="PANTHER" id="PTHR33993:SF14">
    <property type="entry name" value="GB|AAF24581.1"/>
    <property type="match status" value="1"/>
</dbReference>
<sequence>MKGFTKFFIALLLPLLLTSNASIAAQVATTDKEKITNQHGKLVWADLYTGDVEASLKFYHDTFGWTVKEFAKEQAKYHLLYDNGQAIAGVLARDSKRNKTDNALWVGSIDTDNVSSRSELAAKNNATIILAPHDFTLYGKRSVLADPQGGVIALLELDLINKNHKKISNKWDWAQLFSTNTKQAALFYQDTFGYSLEPINAKKDSFFLIQAEMIQASIVKLPETFEQRDRWVNFIEVNKLNTVLSKATANGATVIYHPKNRGLAIIADPNGALLGLTQQESE</sequence>
<dbReference type="SUPFAM" id="SSF54593">
    <property type="entry name" value="Glyoxalase/Bleomycin resistance protein/Dihydroxybiphenyl dioxygenase"/>
    <property type="match status" value="2"/>
</dbReference>
<feature type="domain" description="VOC" evidence="2">
    <location>
        <begin position="41"/>
        <end position="157"/>
    </location>
</feature>
<dbReference type="InterPro" id="IPR004360">
    <property type="entry name" value="Glyas_Fos-R_dOase_dom"/>
</dbReference>
<evidence type="ECO:0000313" key="4">
    <source>
        <dbReference type="Proteomes" id="UP000243053"/>
    </source>
</evidence>
<accession>A0A1Y5E877</accession>
<comment type="caution">
    <text evidence="3">The sequence shown here is derived from an EMBL/GenBank/DDBJ whole genome shotgun (WGS) entry which is preliminary data.</text>
</comment>
<evidence type="ECO:0000313" key="3">
    <source>
        <dbReference type="EMBL" id="OUR78902.1"/>
    </source>
</evidence>
<dbReference type="EMBL" id="MAAF01000076">
    <property type="protein sequence ID" value="OUR78902.1"/>
    <property type="molecule type" value="Genomic_DNA"/>
</dbReference>
<dbReference type="PROSITE" id="PS51819">
    <property type="entry name" value="VOC"/>
    <property type="match status" value="1"/>
</dbReference>
<dbReference type="AlphaFoldDB" id="A0A1Y5E877"/>
<name>A0A1Y5E877_COLPS</name>
<dbReference type="InterPro" id="IPR029068">
    <property type="entry name" value="Glyas_Bleomycin-R_OHBP_Dase"/>
</dbReference>
<feature type="chain" id="PRO_5013323052" evidence="1">
    <location>
        <begin position="25"/>
        <end position="282"/>
    </location>
</feature>
<dbReference type="InterPro" id="IPR052164">
    <property type="entry name" value="Anthracycline_SecMetBiosynth"/>
</dbReference>
<gene>
    <name evidence="3" type="ORF">A9Q75_12875</name>
</gene>
<protein>
    <submittedName>
        <fullName evidence="3">Glyoxalase</fullName>
    </submittedName>
</protein>
<evidence type="ECO:0000259" key="2">
    <source>
        <dbReference type="PROSITE" id="PS51819"/>
    </source>
</evidence>
<keyword evidence="1" id="KW-0732">Signal</keyword>
<organism evidence="3 4">
    <name type="scientific">Colwellia psychrerythraea</name>
    <name type="common">Vibrio psychroerythus</name>
    <dbReference type="NCBI Taxonomy" id="28229"/>
    <lineage>
        <taxon>Bacteria</taxon>
        <taxon>Pseudomonadati</taxon>
        <taxon>Pseudomonadota</taxon>
        <taxon>Gammaproteobacteria</taxon>
        <taxon>Alteromonadales</taxon>
        <taxon>Colwelliaceae</taxon>
        <taxon>Colwellia</taxon>
    </lineage>
</organism>
<reference evidence="4" key="1">
    <citation type="journal article" date="2017" name="Proc. Natl. Acad. Sci. U.S.A.">
        <title>Simulation of Deepwater Horizon oil plume reveals substrate specialization within a complex community of hydrocarbon degraders.</title>
        <authorList>
            <person name="Hu P."/>
            <person name="Dubinsky E.A."/>
            <person name="Probst A.J."/>
            <person name="Wang J."/>
            <person name="Sieber C.M.K."/>
            <person name="Tom L.M."/>
            <person name="Gardinali P."/>
            <person name="Banfield J.F."/>
            <person name="Atlas R.M."/>
            <person name="Andersen G.L."/>
        </authorList>
    </citation>
    <scope>NUCLEOTIDE SEQUENCE [LARGE SCALE GENOMIC DNA]</scope>
</reference>
<proteinExistence type="predicted"/>
<dbReference type="Pfam" id="PF00903">
    <property type="entry name" value="Glyoxalase"/>
    <property type="match status" value="1"/>
</dbReference>